<dbReference type="InterPro" id="IPR052421">
    <property type="entry name" value="PCW_Enzyme_Inhibitor"/>
</dbReference>
<accession>A0A6A2Z2Y3</accession>
<evidence type="ECO:0000259" key="5">
    <source>
        <dbReference type="SMART" id="SM00856"/>
    </source>
</evidence>
<sequence>MRVDVYKNTRRMNKIICFSLHCLIFSLPFSPVNSRENGASLIDTTCKTTPFYNLCVSVLQSDPHSSSADIPGLAQIAANQVKAKATATLKQITNLLKQSKDQSLKKALLDCVDYYNAIVEYDVPTAIDAVVKGDPKFGVQGLNDAANEALACERRFEKQPKFPIEGDNKVVHDLSAVASSIVALLL</sequence>
<keyword evidence="7" id="KW-1185">Reference proteome</keyword>
<dbReference type="SUPFAM" id="SSF101148">
    <property type="entry name" value="Plant invertase/pectin methylesterase inhibitor"/>
    <property type="match status" value="1"/>
</dbReference>
<feature type="domain" description="Pectinesterase inhibitor" evidence="5">
    <location>
        <begin position="37"/>
        <end position="181"/>
    </location>
</feature>
<evidence type="ECO:0000256" key="4">
    <source>
        <dbReference type="SAM" id="SignalP"/>
    </source>
</evidence>
<evidence type="ECO:0000256" key="1">
    <source>
        <dbReference type="ARBA" id="ARBA00022729"/>
    </source>
</evidence>
<feature type="signal peptide" evidence="4">
    <location>
        <begin position="1"/>
        <end position="34"/>
    </location>
</feature>
<dbReference type="OrthoDB" id="1918674at2759"/>
<keyword evidence="2" id="KW-1015">Disulfide bond</keyword>
<keyword evidence="1 4" id="KW-0732">Signal</keyword>
<comment type="similarity">
    <text evidence="3">Belongs to the PMEI family.</text>
</comment>
<dbReference type="InterPro" id="IPR034087">
    <property type="entry name" value="C/VIF1"/>
</dbReference>
<feature type="chain" id="PRO_5025414385" evidence="4">
    <location>
        <begin position="35"/>
        <end position="186"/>
    </location>
</feature>
<dbReference type="PANTHER" id="PTHR36710:SF13">
    <property type="entry name" value="PUTATIVE-RELATED"/>
    <property type="match status" value="1"/>
</dbReference>
<dbReference type="Proteomes" id="UP000436088">
    <property type="component" value="Unassembled WGS sequence"/>
</dbReference>
<comment type="caution">
    <text evidence="6">The sequence shown here is derived from an EMBL/GenBank/DDBJ whole genome shotgun (WGS) entry which is preliminary data.</text>
</comment>
<gene>
    <name evidence="6" type="ORF">F3Y22_tig00111092pilonHSYRG00031</name>
</gene>
<organism evidence="6 7">
    <name type="scientific">Hibiscus syriacus</name>
    <name type="common">Rose of Sharon</name>
    <dbReference type="NCBI Taxonomy" id="106335"/>
    <lineage>
        <taxon>Eukaryota</taxon>
        <taxon>Viridiplantae</taxon>
        <taxon>Streptophyta</taxon>
        <taxon>Embryophyta</taxon>
        <taxon>Tracheophyta</taxon>
        <taxon>Spermatophyta</taxon>
        <taxon>Magnoliopsida</taxon>
        <taxon>eudicotyledons</taxon>
        <taxon>Gunneridae</taxon>
        <taxon>Pentapetalae</taxon>
        <taxon>rosids</taxon>
        <taxon>malvids</taxon>
        <taxon>Malvales</taxon>
        <taxon>Malvaceae</taxon>
        <taxon>Malvoideae</taxon>
        <taxon>Hibiscus</taxon>
    </lineage>
</organism>
<dbReference type="CDD" id="cd15796">
    <property type="entry name" value="CIF_like"/>
    <property type="match status" value="1"/>
</dbReference>
<dbReference type="AlphaFoldDB" id="A0A6A2Z2Y3"/>
<dbReference type="FunFam" id="1.20.140.40:FF:000009">
    <property type="entry name" value="Invertase/pectin methylesterase inhibitor family protein"/>
    <property type="match status" value="1"/>
</dbReference>
<proteinExistence type="inferred from homology"/>
<dbReference type="NCBIfam" id="TIGR01614">
    <property type="entry name" value="PME_inhib"/>
    <property type="match status" value="1"/>
</dbReference>
<name>A0A6A2Z2Y3_HIBSY</name>
<dbReference type="Pfam" id="PF04043">
    <property type="entry name" value="PMEI"/>
    <property type="match status" value="1"/>
</dbReference>
<evidence type="ECO:0000313" key="7">
    <source>
        <dbReference type="Proteomes" id="UP000436088"/>
    </source>
</evidence>
<dbReference type="PANTHER" id="PTHR36710">
    <property type="entry name" value="PECTINESTERASE INHIBITOR-LIKE"/>
    <property type="match status" value="1"/>
</dbReference>
<dbReference type="SMART" id="SM00856">
    <property type="entry name" value="PMEI"/>
    <property type="match status" value="1"/>
</dbReference>
<dbReference type="GO" id="GO:0004857">
    <property type="term" value="F:enzyme inhibitor activity"/>
    <property type="evidence" value="ECO:0007669"/>
    <property type="project" value="InterPro"/>
</dbReference>
<reference evidence="6" key="1">
    <citation type="submission" date="2019-09" db="EMBL/GenBank/DDBJ databases">
        <title>Draft genome information of white flower Hibiscus syriacus.</title>
        <authorList>
            <person name="Kim Y.-M."/>
        </authorList>
    </citation>
    <scope>NUCLEOTIDE SEQUENCE [LARGE SCALE GENOMIC DNA]</scope>
    <source>
        <strain evidence="6">YM2019G1</strain>
    </source>
</reference>
<dbReference type="InterPro" id="IPR035513">
    <property type="entry name" value="Invertase/methylesterase_inhib"/>
</dbReference>
<evidence type="ECO:0000313" key="6">
    <source>
        <dbReference type="EMBL" id="KAE8685779.1"/>
    </source>
</evidence>
<dbReference type="InterPro" id="IPR006501">
    <property type="entry name" value="Pectinesterase_inhib_dom"/>
</dbReference>
<dbReference type="Gene3D" id="1.20.140.40">
    <property type="entry name" value="Invertase/pectin methylesterase inhibitor family protein"/>
    <property type="match status" value="1"/>
</dbReference>
<protein>
    <submittedName>
        <fullName evidence="6">Poly(A) polymerase, putative isoform 1</fullName>
    </submittedName>
</protein>
<evidence type="ECO:0000256" key="3">
    <source>
        <dbReference type="ARBA" id="ARBA00038471"/>
    </source>
</evidence>
<evidence type="ECO:0000256" key="2">
    <source>
        <dbReference type="ARBA" id="ARBA00023157"/>
    </source>
</evidence>
<dbReference type="EMBL" id="VEPZ02001228">
    <property type="protein sequence ID" value="KAE8685779.1"/>
    <property type="molecule type" value="Genomic_DNA"/>
</dbReference>